<protein>
    <recommendedName>
        <fullName evidence="1">K-box domain-containing protein</fullName>
    </recommendedName>
</protein>
<evidence type="ECO:0000313" key="3">
    <source>
        <dbReference type="Proteomes" id="UP000231279"/>
    </source>
</evidence>
<dbReference type="OrthoDB" id="1898716at2759"/>
<name>A0A2G9GQD9_9LAMI</name>
<dbReference type="GO" id="GO:0005634">
    <property type="term" value="C:nucleus"/>
    <property type="evidence" value="ECO:0007669"/>
    <property type="project" value="InterPro"/>
</dbReference>
<dbReference type="Proteomes" id="UP000231279">
    <property type="component" value="Unassembled WGS sequence"/>
</dbReference>
<gene>
    <name evidence="2" type="ORF">CDL12_19915</name>
</gene>
<evidence type="ECO:0000313" key="2">
    <source>
        <dbReference type="EMBL" id="PIN07514.1"/>
    </source>
</evidence>
<proteinExistence type="predicted"/>
<dbReference type="GO" id="GO:0003700">
    <property type="term" value="F:DNA-binding transcription factor activity"/>
    <property type="evidence" value="ECO:0007669"/>
    <property type="project" value="InterPro"/>
</dbReference>
<comment type="caution">
    <text evidence="2">The sequence shown here is derived from an EMBL/GenBank/DDBJ whole genome shotgun (WGS) entry which is preliminary data.</text>
</comment>
<feature type="domain" description="K-box" evidence="1">
    <location>
        <begin position="6"/>
        <end position="96"/>
    </location>
</feature>
<sequence>MGVSETEGQYSKYERLLTSGQLLQIVEKELVEPRDDQLSIADLVHLEKQFESALIQTRSTKTHLLLNSLSDLHEKEKMLEEEKRCLQEKLQTAGTTNNGRKNRVMMDLNIHADDQIEEN</sequence>
<accession>A0A2G9GQD9</accession>
<dbReference type="EMBL" id="NKXS01004066">
    <property type="protein sequence ID" value="PIN07514.1"/>
    <property type="molecule type" value="Genomic_DNA"/>
</dbReference>
<organism evidence="2 3">
    <name type="scientific">Handroanthus impetiginosus</name>
    <dbReference type="NCBI Taxonomy" id="429701"/>
    <lineage>
        <taxon>Eukaryota</taxon>
        <taxon>Viridiplantae</taxon>
        <taxon>Streptophyta</taxon>
        <taxon>Embryophyta</taxon>
        <taxon>Tracheophyta</taxon>
        <taxon>Spermatophyta</taxon>
        <taxon>Magnoliopsida</taxon>
        <taxon>eudicotyledons</taxon>
        <taxon>Gunneridae</taxon>
        <taxon>Pentapetalae</taxon>
        <taxon>asterids</taxon>
        <taxon>lamiids</taxon>
        <taxon>Lamiales</taxon>
        <taxon>Bignoniaceae</taxon>
        <taxon>Crescentiina</taxon>
        <taxon>Tabebuia alliance</taxon>
        <taxon>Handroanthus</taxon>
    </lineage>
</organism>
<evidence type="ECO:0000259" key="1">
    <source>
        <dbReference type="PROSITE" id="PS51297"/>
    </source>
</evidence>
<keyword evidence="3" id="KW-1185">Reference proteome</keyword>
<reference evidence="3" key="1">
    <citation type="journal article" date="2018" name="Gigascience">
        <title>Genome assembly of the Pink Ipe (Handroanthus impetiginosus, Bignoniaceae), a highly valued, ecologically keystone Neotropical timber forest tree.</title>
        <authorList>
            <person name="Silva-Junior O.B."/>
            <person name="Grattapaglia D."/>
            <person name="Novaes E."/>
            <person name="Collevatti R.G."/>
        </authorList>
    </citation>
    <scope>NUCLEOTIDE SEQUENCE [LARGE SCALE GENOMIC DNA]</scope>
    <source>
        <strain evidence="3">cv. UFG-1</strain>
    </source>
</reference>
<dbReference type="AlphaFoldDB" id="A0A2G9GQD9"/>
<dbReference type="PROSITE" id="PS51297">
    <property type="entry name" value="K_BOX"/>
    <property type="match status" value="1"/>
</dbReference>
<dbReference type="Pfam" id="PF01486">
    <property type="entry name" value="K-box"/>
    <property type="match status" value="1"/>
</dbReference>
<dbReference type="InterPro" id="IPR002487">
    <property type="entry name" value="TF_Kbox"/>
</dbReference>